<dbReference type="OrthoDB" id="10561177at2759"/>
<evidence type="ECO:0000313" key="2">
    <source>
        <dbReference type="EMBL" id="OCL14991.1"/>
    </source>
</evidence>
<keyword evidence="3" id="KW-1185">Reference proteome</keyword>
<feature type="region of interest" description="Disordered" evidence="1">
    <location>
        <begin position="286"/>
        <end position="307"/>
    </location>
</feature>
<organism evidence="2 3">
    <name type="scientific">Glonium stellatum</name>
    <dbReference type="NCBI Taxonomy" id="574774"/>
    <lineage>
        <taxon>Eukaryota</taxon>
        <taxon>Fungi</taxon>
        <taxon>Dikarya</taxon>
        <taxon>Ascomycota</taxon>
        <taxon>Pezizomycotina</taxon>
        <taxon>Dothideomycetes</taxon>
        <taxon>Pleosporomycetidae</taxon>
        <taxon>Gloniales</taxon>
        <taxon>Gloniaceae</taxon>
        <taxon>Glonium</taxon>
    </lineage>
</organism>
<evidence type="ECO:0000313" key="3">
    <source>
        <dbReference type="Proteomes" id="UP000250140"/>
    </source>
</evidence>
<dbReference type="EMBL" id="KV748497">
    <property type="protein sequence ID" value="OCL14991.1"/>
    <property type="molecule type" value="Genomic_DNA"/>
</dbReference>
<dbReference type="AlphaFoldDB" id="A0A8E2FDJ1"/>
<dbReference type="Proteomes" id="UP000250140">
    <property type="component" value="Unassembled WGS sequence"/>
</dbReference>
<reference evidence="2 3" key="1">
    <citation type="journal article" date="2016" name="Nat. Commun.">
        <title>Ectomycorrhizal ecology is imprinted in the genome of the dominant symbiotic fungus Cenococcum geophilum.</title>
        <authorList>
            <consortium name="DOE Joint Genome Institute"/>
            <person name="Peter M."/>
            <person name="Kohler A."/>
            <person name="Ohm R.A."/>
            <person name="Kuo A."/>
            <person name="Krutzmann J."/>
            <person name="Morin E."/>
            <person name="Arend M."/>
            <person name="Barry K.W."/>
            <person name="Binder M."/>
            <person name="Choi C."/>
            <person name="Clum A."/>
            <person name="Copeland A."/>
            <person name="Grisel N."/>
            <person name="Haridas S."/>
            <person name="Kipfer T."/>
            <person name="LaButti K."/>
            <person name="Lindquist E."/>
            <person name="Lipzen A."/>
            <person name="Maire R."/>
            <person name="Meier B."/>
            <person name="Mihaltcheva S."/>
            <person name="Molinier V."/>
            <person name="Murat C."/>
            <person name="Poggeler S."/>
            <person name="Quandt C.A."/>
            <person name="Sperisen C."/>
            <person name="Tritt A."/>
            <person name="Tisserant E."/>
            <person name="Crous P.W."/>
            <person name="Henrissat B."/>
            <person name="Nehls U."/>
            <person name="Egli S."/>
            <person name="Spatafora J.W."/>
            <person name="Grigoriev I.V."/>
            <person name="Martin F.M."/>
        </authorList>
    </citation>
    <scope>NUCLEOTIDE SEQUENCE [LARGE SCALE GENOMIC DNA]</scope>
    <source>
        <strain evidence="2 3">CBS 207.34</strain>
    </source>
</reference>
<protein>
    <submittedName>
        <fullName evidence="2">Uncharacterized protein</fullName>
    </submittedName>
</protein>
<gene>
    <name evidence="2" type="ORF">AOQ84DRAFT_370770</name>
</gene>
<evidence type="ECO:0000256" key="1">
    <source>
        <dbReference type="SAM" id="MobiDB-lite"/>
    </source>
</evidence>
<accession>A0A8E2FDJ1</accession>
<proteinExistence type="predicted"/>
<name>A0A8E2FDJ1_9PEZI</name>
<sequence>MHIAIGFAVPEAAETSTPALRARLRFAAIIPPSDVPRQCQRVALPAWGRGPQLSPPGSRPNGASEHLHLNPCFQHRRCIVDGGLVPDFSPVGAEACRAFLPQSRSRAQRAAGPPPRPQREHKYDWGWYFRADLPWYDRYLAKQPPPPVPPRPGRPHVLGKLAQRVEAVVAGSAPARVSGAEADQGESSFEGFDGVTEVGVREMREPGKAAPFPKIEVRKANTVSLLKKEAFIAYALRPKPIMARGLKRSQLLRPMVNMSSAFSTYGSDDDNEDNGSSVYSQSASLNSYSDEAKETDNVEQSGVSNDGERRIRRMPGLLGLGNLRNRIARFAQIRRPAPIAQPATHRQHQEVGRRLLPVRVPTPMLSPSYLSGPLLLPSHPLVDSLYPDRPVLRGSETDSSIDLEAGNVNNELQSPAVRIVEQDTDIQNAERLLAARNASLAGRLRVHRVRRVPVQVNQALTGWVRRFLQLALWKWGGARR</sequence>